<dbReference type="Pfam" id="PF24681">
    <property type="entry name" value="Kelch_KLHDC2_KLHL20_DRC7"/>
    <property type="match status" value="1"/>
</dbReference>
<protein>
    <submittedName>
        <fullName evidence="1">Kelch motif protein</fullName>
    </submittedName>
</protein>
<dbReference type="EMBL" id="QJJU01000042">
    <property type="protein sequence ID" value="PXW99136.1"/>
    <property type="molecule type" value="Genomic_DNA"/>
</dbReference>
<reference evidence="2" key="1">
    <citation type="submission" date="2018-05" db="EMBL/GenBank/DDBJ databases">
        <authorList>
            <person name="Deangelis K."/>
            <person name="Huntemann M."/>
            <person name="Clum A."/>
            <person name="Pillay M."/>
            <person name="Palaniappan K."/>
            <person name="Varghese N."/>
            <person name="Mikhailova N."/>
            <person name="Stamatis D."/>
            <person name="Reddy T."/>
            <person name="Daum C."/>
            <person name="Shapiro N."/>
            <person name="Ivanova N."/>
            <person name="Kyrpides N."/>
            <person name="Woyke T."/>
        </authorList>
    </citation>
    <scope>NUCLEOTIDE SEQUENCE [LARGE SCALE GENOMIC DNA]</scope>
    <source>
        <strain evidence="2">GAS496</strain>
    </source>
</reference>
<reference evidence="1 2" key="2">
    <citation type="submission" date="2018-06" db="EMBL/GenBank/DDBJ databases">
        <title>Sequencing of bacterial isolates from soil warming experiment in Harvard Forest, Massachusetts, USA.</title>
        <authorList>
            <person name="Deangelis K.PhD."/>
        </authorList>
    </citation>
    <scope>NUCLEOTIDE SEQUENCE [LARGE SCALE GENOMIC DNA]</scope>
    <source>
        <strain evidence="1 2">GAS496</strain>
    </source>
</reference>
<keyword evidence="2" id="KW-1185">Reference proteome</keyword>
<dbReference type="Gene3D" id="2.120.10.80">
    <property type="entry name" value="Kelch-type beta propeller"/>
    <property type="match status" value="2"/>
</dbReference>
<dbReference type="AlphaFoldDB" id="A0A318H522"/>
<sequence>MVAARMLWSQRQDIGPSPRLGHAITYDSIRERTTLFGGQPSFDSPTTFEDTWQWNGRLWTQVARFGPPQRAFHTLEFDSVRQCCVLFGGQGPVRSGAGSGGEFGDTWTFDGTYWTQVEDIGPAARLQHATAFDSTRARLVLFGGFSGTDGSVLGDTWEWDGTAWTQTEETGPPPRAAAAMTYDPAAAATILFGGQLTASGAADNKTAGDTWAWDGATWTQVADTGPGPRSGAALTSTSTSAILFGGGGPSGLRGDSWTWATSGWTKLGDIGPAPRVLAATTFDMNRNQIVLFGGAANSAFADTWEAAPTPPATGTAGNL</sequence>
<dbReference type="Proteomes" id="UP000247781">
    <property type="component" value="Unassembled WGS sequence"/>
</dbReference>
<accession>A0A318H522</accession>
<evidence type="ECO:0000313" key="1">
    <source>
        <dbReference type="EMBL" id="PXW99136.1"/>
    </source>
</evidence>
<dbReference type="SUPFAM" id="SSF117281">
    <property type="entry name" value="Kelch motif"/>
    <property type="match status" value="1"/>
</dbReference>
<dbReference type="InterPro" id="IPR015915">
    <property type="entry name" value="Kelch-typ_b-propeller"/>
</dbReference>
<organism evidence="1 2">
    <name type="scientific">Mycolicibacterium moriokaense</name>
    <dbReference type="NCBI Taxonomy" id="39691"/>
    <lineage>
        <taxon>Bacteria</taxon>
        <taxon>Bacillati</taxon>
        <taxon>Actinomycetota</taxon>
        <taxon>Actinomycetes</taxon>
        <taxon>Mycobacteriales</taxon>
        <taxon>Mycobacteriaceae</taxon>
        <taxon>Mycolicibacterium</taxon>
    </lineage>
</organism>
<dbReference type="PANTHER" id="PTHR23244:SF493">
    <property type="entry name" value="GALACTOSE OXIDASE, CENTRAL DOMAIN FAMILY PROTEIN"/>
    <property type="match status" value="1"/>
</dbReference>
<dbReference type="PANTHER" id="PTHR23244">
    <property type="entry name" value="KELCH REPEAT DOMAIN"/>
    <property type="match status" value="1"/>
</dbReference>
<name>A0A318H522_9MYCO</name>
<comment type="caution">
    <text evidence="1">The sequence shown here is derived from an EMBL/GenBank/DDBJ whole genome shotgun (WGS) entry which is preliminary data.</text>
</comment>
<proteinExistence type="predicted"/>
<gene>
    <name evidence="1" type="ORF">C8E89_14223</name>
</gene>
<evidence type="ECO:0000313" key="2">
    <source>
        <dbReference type="Proteomes" id="UP000247781"/>
    </source>
</evidence>